<dbReference type="AlphaFoldDB" id="I5AR07"/>
<name>I5AR07_EUBC6</name>
<evidence type="ECO:0000313" key="2">
    <source>
        <dbReference type="Proteomes" id="UP000005753"/>
    </source>
</evidence>
<keyword evidence="1" id="KW-0808">Transferase</keyword>
<gene>
    <name evidence="1" type="ORF">EubceDRAFT1_0372</name>
</gene>
<keyword evidence="1" id="KW-0489">Methyltransferase</keyword>
<dbReference type="Gene3D" id="3.40.50.150">
    <property type="entry name" value="Vaccinia Virus protein VP39"/>
    <property type="match status" value="1"/>
</dbReference>
<keyword evidence="2" id="KW-1185">Reference proteome</keyword>
<dbReference type="STRING" id="633697.EubceDRAFT1_0372"/>
<dbReference type="GO" id="GO:0032259">
    <property type="term" value="P:methylation"/>
    <property type="evidence" value="ECO:0007669"/>
    <property type="project" value="UniProtKB-KW"/>
</dbReference>
<dbReference type="PANTHER" id="PTHR38451">
    <property type="entry name" value="TRNA (ADENINE(22)-N(1))-METHYLTRANSFERASE"/>
    <property type="match status" value="1"/>
</dbReference>
<dbReference type="Gene3D" id="1.10.287.1890">
    <property type="match status" value="1"/>
</dbReference>
<dbReference type="InterPro" id="IPR029063">
    <property type="entry name" value="SAM-dependent_MTases_sf"/>
</dbReference>
<dbReference type="eggNOG" id="COG2384">
    <property type="taxonomic scope" value="Bacteria"/>
</dbReference>
<dbReference type="Pfam" id="PF12847">
    <property type="entry name" value="Methyltransf_18"/>
    <property type="match status" value="1"/>
</dbReference>
<dbReference type="OrthoDB" id="5881184at2"/>
<reference evidence="1 2" key="2">
    <citation type="submission" date="2012-02" db="EMBL/GenBank/DDBJ databases">
        <title>Improved High-Quality Draft sequence of Eubacterium cellulosolvens 6.</title>
        <authorList>
            <consortium name="US DOE Joint Genome Institute"/>
            <person name="Lucas S."/>
            <person name="Han J."/>
            <person name="Lapidus A."/>
            <person name="Cheng J.-F."/>
            <person name="Goodwin L."/>
            <person name="Pitluck S."/>
            <person name="Peters L."/>
            <person name="Mikhailova N."/>
            <person name="Gu W."/>
            <person name="Detter J.C."/>
            <person name="Han C."/>
            <person name="Tapia R."/>
            <person name="Land M."/>
            <person name="Hauser L."/>
            <person name="Kyrpides N."/>
            <person name="Ivanova N."/>
            <person name="Pagani I."/>
            <person name="Johnson E."/>
            <person name="Mukhopadhyay B."/>
            <person name="Anderson I."/>
            <person name="Woyke T."/>
        </authorList>
    </citation>
    <scope>NUCLEOTIDE SEQUENCE [LARGE SCALE GENOMIC DNA]</scope>
    <source>
        <strain evidence="1 2">6</strain>
    </source>
</reference>
<dbReference type="EMBL" id="CM001487">
    <property type="protein sequence ID" value="EIM56230.1"/>
    <property type="molecule type" value="Genomic_DNA"/>
</dbReference>
<dbReference type="InterPro" id="IPR006901">
    <property type="entry name" value="TrmK"/>
</dbReference>
<accession>I5AR07</accession>
<protein>
    <submittedName>
        <fullName evidence="1">Putative SAM-dependent methyltransferase</fullName>
    </submittedName>
</protein>
<organism evidence="1 2">
    <name type="scientific">Eubacterium cellulosolvens (strain ATCC 43171 / JCM 9499 / 6)</name>
    <name type="common">Cillobacterium cellulosolvens</name>
    <dbReference type="NCBI Taxonomy" id="633697"/>
    <lineage>
        <taxon>Bacteria</taxon>
        <taxon>Bacillati</taxon>
        <taxon>Bacillota</taxon>
        <taxon>Clostridia</taxon>
        <taxon>Eubacteriales</taxon>
        <taxon>Eubacteriaceae</taxon>
        <taxon>Eubacterium</taxon>
    </lineage>
</organism>
<dbReference type="SUPFAM" id="SSF53335">
    <property type="entry name" value="S-adenosyl-L-methionine-dependent methyltransferases"/>
    <property type="match status" value="1"/>
</dbReference>
<sequence length="241" mass="27385">MNLSVRLQTAASFVTEGSRFADIGTDHGYLPIDLCGRGIVPMAIAMDVRKGPLDHARENIELHGLSQKIETRLSDGLEKLSPGEVDSIAVTGMGGLLIRKILAARPEVCERLSEMILGPQSETGELRRYLYRHGFVIDREEMILEDGKYYPILHCTRYHEENVNNVTGAVNGTCHLEMEFGPCLLRDRNPVLYKYLEWRRKVAENILDKLQKGDSEHASRRLLEVKEEMQLIEAAMKKYEM</sequence>
<dbReference type="PIRSF" id="PIRSF018637">
    <property type="entry name" value="TrmK"/>
    <property type="match status" value="1"/>
</dbReference>
<dbReference type="GO" id="GO:0160105">
    <property type="term" value="F:tRNA (adenine(22)-N1)-methyltransferase activity"/>
    <property type="evidence" value="ECO:0007669"/>
    <property type="project" value="InterPro"/>
</dbReference>
<proteinExistence type="predicted"/>
<dbReference type="PANTHER" id="PTHR38451:SF1">
    <property type="entry name" value="TRNA (ADENINE(22)-N(1))-METHYLTRANSFERASE"/>
    <property type="match status" value="1"/>
</dbReference>
<evidence type="ECO:0000313" key="1">
    <source>
        <dbReference type="EMBL" id="EIM56230.1"/>
    </source>
</evidence>
<dbReference type="HOGENOM" id="CLU_071037_1_0_9"/>
<reference evidence="1 2" key="1">
    <citation type="submission" date="2010-08" db="EMBL/GenBank/DDBJ databases">
        <authorList>
            <consortium name="US DOE Joint Genome Institute (JGI-PGF)"/>
            <person name="Lucas S."/>
            <person name="Copeland A."/>
            <person name="Lapidus A."/>
            <person name="Cheng J.-F."/>
            <person name="Bruce D."/>
            <person name="Goodwin L."/>
            <person name="Pitluck S."/>
            <person name="Land M.L."/>
            <person name="Hauser L."/>
            <person name="Chang Y.-J."/>
            <person name="Anderson I.J."/>
            <person name="Johnson E."/>
            <person name="Mulhopadhyay B."/>
            <person name="Kyrpides N."/>
            <person name="Woyke T.J."/>
        </authorList>
    </citation>
    <scope>NUCLEOTIDE SEQUENCE [LARGE SCALE GENOMIC DNA]</scope>
    <source>
        <strain evidence="1 2">6</strain>
    </source>
</reference>
<dbReference type="Proteomes" id="UP000005753">
    <property type="component" value="Chromosome"/>
</dbReference>